<reference evidence="7 8" key="1">
    <citation type="submission" date="2020-10" db="EMBL/GenBank/DDBJ databases">
        <title>Connecting structure to function with the recovery of over 1000 high-quality activated sludge metagenome-assembled genomes encoding full-length rRNA genes using long-read sequencing.</title>
        <authorList>
            <person name="Singleton C.M."/>
            <person name="Petriglieri F."/>
            <person name="Kristensen J.M."/>
            <person name="Kirkegaard R.H."/>
            <person name="Michaelsen T.Y."/>
            <person name="Andersen M.H."/>
            <person name="Karst S.M."/>
            <person name="Dueholm M.S."/>
            <person name="Nielsen P.H."/>
            <person name="Albertsen M."/>
        </authorList>
    </citation>
    <scope>NUCLEOTIDE SEQUENCE [LARGE SCALE GENOMIC DNA]</scope>
    <source>
        <strain evidence="7">Ribe_18-Q3-R11-54_MAXAC.273</strain>
    </source>
</reference>
<dbReference type="PANTHER" id="PTHR21716">
    <property type="entry name" value="TRANSMEMBRANE PROTEIN"/>
    <property type="match status" value="1"/>
</dbReference>
<evidence type="ECO:0000313" key="8">
    <source>
        <dbReference type="Proteomes" id="UP000808337"/>
    </source>
</evidence>
<gene>
    <name evidence="7" type="ORF">IPP15_06725</name>
</gene>
<comment type="similarity">
    <text evidence="2">Belongs to the autoinducer-2 exporter (AI-2E) (TC 2.A.86) family.</text>
</comment>
<dbReference type="Proteomes" id="UP000808337">
    <property type="component" value="Unassembled WGS sequence"/>
</dbReference>
<dbReference type="Pfam" id="PF01594">
    <property type="entry name" value="AI-2E_transport"/>
    <property type="match status" value="1"/>
</dbReference>
<feature type="transmembrane region" description="Helical" evidence="6">
    <location>
        <begin position="65"/>
        <end position="86"/>
    </location>
</feature>
<evidence type="ECO:0000313" key="7">
    <source>
        <dbReference type="EMBL" id="MBK9982108.1"/>
    </source>
</evidence>
<dbReference type="EMBL" id="JADKGY010000001">
    <property type="protein sequence ID" value="MBK9982108.1"/>
    <property type="molecule type" value="Genomic_DNA"/>
</dbReference>
<accession>A0A9D7XS49</accession>
<feature type="transmembrane region" description="Helical" evidence="6">
    <location>
        <begin position="298"/>
        <end position="328"/>
    </location>
</feature>
<feature type="transmembrane region" description="Helical" evidence="6">
    <location>
        <begin position="142"/>
        <end position="164"/>
    </location>
</feature>
<comment type="subcellular location">
    <subcellularLocation>
        <location evidence="1">Membrane</location>
        <topology evidence="1">Multi-pass membrane protein</topology>
    </subcellularLocation>
</comment>
<keyword evidence="5 6" id="KW-0472">Membrane</keyword>
<evidence type="ECO:0000256" key="4">
    <source>
        <dbReference type="ARBA" id="ARBA00022989"/>
    </source>
</evidence>
<dbReference type="AlphaFoldDB" id="A0A9D7XS49"/>
<sequence>MEELYIPQNRIRQIFFLLCLLLLGVLLARELSVFVPGFLGAITLYIIMRKVMLYLVMIKHWPKPLAAALLMLLSLIVIMIPIGGLVSMMSSKVTYAIQHSDELVGALQTLITRVEGQLGYELISQENISSLGNFVARTTQQLLSATFNTLATLFFMYFILYFMLVNGRKMEHDIYEYIPLKNTNVNMLGYEVHNMVISNAIGIPVIAFLQGIVALIGYLIIGVKEPWFWFVITCFTAMLPVIGAAFAYVPLAIIFFANDQIWQGVFMLIYGFGVIGLVDNVLRFTIARKIGNVHPLITVFGVIIGINLFGFIGLIFGPLLISLFILLLKIYSSEFIVKQREIST</sequence>
<evidence type="ECO:0000256" key="5">
    <source>
        <dbReference type="ARBA" id="ARBA00023136"/>
    </source>
</evidence>
<dbReference type="InterPro" id="IPR002549">
    <property type="entry name" value="AI-2E-like"/>
</dbReference>
<feature type="transmembrane region" description="Helical" evidence="6">
    <location>
        <begin position="227"/>
        <end position="249"/>
    </location>
</feature>
<protein>
    <submittedName>
        <fullName evidence="7">AI-2E family transporter</fullName>
    </submittedName>
</protein>
<evidence type="ECO:0000256" key="2">
    <source>
        <dbReference type="ARBA" id="ARBA00009773"/>
    </source>
</evidence>
<evidence type="ECO:0000256" key="6">
    <source>
        <dbReference type="SAM" id="Phobius"/>
    </source>
</evidence>
<name>A0A9D7XS49_9BACT</name>
<organism evidence="7 8">
    <name type="scientific">Candidatus Opimibacter skivensis</name>
    <dbReference type="NCBI Taxonomy" id="2982028"/>
    <lineage>
        <taxon>Bacteria</taxon>
        <taxon>Pseudomonadati</taxon>
        <taxon>Bacteroidota</taxon>
        <taxon>Saprospiria</taxon>
        <taxon>Saprospirales</taxon>
        <taxon>Saprospiraceae</taxon>
        <taxon>Candidatus Opimibacter</taxon>
    </lineage>
</organism>
<evidence type="ECO:0000256" key="3">
    <source>
        <dbReference type="ARBA" id="ARBA00022692"/>
    </source>
</evidence>
<proteinExistence type="inferred from homology"/>
<comment type="caution">
    <text evidence="7">The sequence shown here is derived from an EMBL/GenBank/DDBJ whole genome shotgun (WGS) entry which is preliminary data.</text>
</comment>
<keyword evidence="3 6" id="KW-0812">Transmembrane</keyword>
<evidence type="ECO:0000256" key="1">
    <source>
        <dbReference type="ARBA" id="ARBA00004141"/>
    </source>
</evidence>
<dbReference type="PANTHER" id="PTHR21716:SF4">
    <property type="entry name" value="TRANSMEMBRANE PROTEIN 245"/>
    <property type="match status" value="1"/>
</dbReference>
<keyword evidence="4 6" id="KW-1133">Transmembrane helix</keyword>
<feature type="transmembrane region" description="Helical" evidence="6">
    <location>
        <begin position="196"/>
        <end position="221"/>
    </location>
</feature>
<dbReference type="GO" id="GO:0016020">
    <property type="term" value="C:membrane"/>
    <property type="evidence" value="ECO:0007669"/>
    <property type="project" value="UniProtKB-SubCell"/>
</dbReference>
<feature type="transmembrane region" description="Helical" evidence="6">
    <location>
        <begin position="38"/>
        <end position="58"/>
    </location>
</feature>
<feature type="transmembrane region" description="Helical" evidence="6">
    <location>
        <begin position="261"/>
        <end position="278"/>
    </location>
</feature>